<evidence type="ECO:0000313" key="1">
    <source>
        <dbReference type="EMBL" id="PIM79803.1"/>
    </source>
</evidence>
<sequence length="290" mass="34317">MEIKYKLYPYPVLWDKNDDYKKPSKFSVEVEAREDFKNIKLKISFLLRDKEIEKLIKENKAEYVTHIEATSTYFREIVTTRENEINYDLRDKDILGRLQINFFILAKQDIKNYSNNNFNVDYSSETFNLKKGNIIAIADGYRFDIEKSDDELGKVSSIFSICKKETVEQTGMTIDMGYDKIRIGLNKHDYESYHQLSHNSNKVDSVNSIIVFPALIYIFEQLKKDFYETDYTEYKWFRALENIFKKTGHPLDKKLLENEISINLAQRVLNYPIERAFSSLKNEDVGDDEE</sequence>
<reference evidence="1 2" key="1">
    <citation type="submission" date="2017-11" db="EMBL/GenBank/DDBJ databases">
        <title>Genome sequencing of Fusobacterium periodonticum KCOM 1259.</title>
        <authorList>
            <person name="Kook J.-K."/>
            <person name="Park S.-N."/>
            <person name="Lim Y.K."/>
        </authorList>
    </citation>
    <scope>NUCLEOTIDE SEQUENCE [LARGE SCALE GENOMIC DNA]</scope>
    <source>
        <strain evidence="1 2">KCOM 1259</strain>
    </source>
</reference>
<dbReference type="Proteomes" id="UP000229011">
    <property type="component" value="Unassembled WGS sequence"/>
</dbReference>
<protein>
    <submittedName>
        <fullName evidence="1">Uncharacterized protein</fullName>
    </submittedName>
</protein>
<dbReference type="AlphaFoldDB" id="A0A2G9EFW7"/>
<comment type="caution">
    <text evidence="1">The sequence shown here is derived from an EMBL/GenBank/DDBJ whole genome shotgun (WGS) entry which is preliminary data.</text>
</comment>
<name>A0A2G9EFW7_9FUSO</name>
<dbReference type="EMBL" id="PEQY01000001">
    <property type="protein sequence ID" value="PIM79803.1"/>
    <property type="molecule type" value="Genomic_DNA"/>
</dbReference>
<organism evidence="1 2">
    <name type="scientific">Fusobacterium pseudoperiodonticum</name>
    <dbReference type="NCBI Taxonomy" id="2663009"/>
    <lineage>
        <taxon>Bacteria</taxon>
        <taxon>Fusobacteriati</taxon>
        <taxon>Fusobacteriota</taxon>
        <taxon>Fusobacteriia</taxon>
        <taxon>Fusobacteriales</taxon>
        <taxon>Fusobacteriaceae</taxon>
        <taxon>Fusobacterium</taxon>
    </lineage>
</organism>
<dbReference type="GeneID" id="93327827"/>
<accession>A0A2G9EFW7</accession>
<proteinExistence type="predicted"/>
<evidence type="ECO:0000313" key="2">
    <source>
        <dbReference type="Proteomes" id="UP000229011"/>
    </source>
</evidence>
<dbReference type="RefSeq" id="WP_099958494.1">
    <property type="nucleotide sequence ID" value="NZ_PEQY01000001.1"/>
</dbReference>
<gene>
    <name evidence="1" type="ORF">CTM71_05125</name>
</gene>